<feature type="domain" description="AB hydrolase-1" evidence="2">
    <location>
        <begin position="24"/>
        <end position="180"/>
    </location>
</feature>
<evidence type="ECO:0000313" key="4">
    <source>
        <dbReference type="Proteomes" id="UP000838672"/>
    </source>
</evidence>
<dbReference type="SUPFAM" id="SSF53474">
    <property type="entry name" value="alpha/beta-Hydrolases"/>
    <property type="match status" value="1"/>
</dbReference>
<reference evidence="3" key="1">
    <citation type="submission" date="2021-11" db="EMBL/GenBank/DDBJ databases">
        <authorList>
            <person name="Rodrigo-Torres L."/>
            <person name="Arahal R. D."/>
            <person name="Lucena T."/>
        </authorList>
    </citation>
    <scope>NUCLEOTIDE SEQUENCE</scope>
    <source>
        <strain evidence="3">CECT 7929</strain>
    </source>
</reference>
<dbReference type="EMBL" id="CAKLDI010000002">
    <property type="protein sequence ID" value="CAH0535700.1"/>
    <property type="molecule type" value="Genomic_DNA"/>
</dbReference>
<dbReference type="InterPro" id="IPR029058">
    <property type="entry name" value="AB_hydrolase_fold"/>
</dbReference>
<organism evidence="3 4">
    <name type="scientific">Vibrio stylophorae</name>
    <dbReference type="NCBI Taxonomy" id="659351"/>
    <lineage>
        <taxon>Bacteria</taxon>
        <taxon>Pseudomonadati</taxon>
        <taxon>Pseudomonadota</taxon>
        <taxon>Gammaproteobacteria</taxon>
        <taxon>Vibrionales</taxon>
        <taxon>Vibrionaceae</taxon>
        <taxon>Vibrio</taxon>
    </lineage>
</organism>
<feature type="region of interest" description="Disordered" evidence="1">
    <location>
        <begin position="273"/>
        <end position="300"/>
    </location>
</feature>
<dbReference type="InterPro" id="IPR000073">
    <property type="entry name" value="AB_hydrolase_1"/>
</dbReference>
<keyword evidence="4" id="KW-1185">Reference proteome</keyword>
<dbReference type="Pfam" id="PF00561">
    <property type="entry name" value="Abhydrolase_1"/>
    <property type="match status" value="1"/>
</dbReference>
<name>A0ABM8ZY12_9VIBR</name>
<dbReference type="RefSeq" id="WP_237468571.1">
    <property type="nucleotide sequence ID" value="NZ_CAKLDI010000002.1"/>
</dbReference>
<dbReference type="Proteomes" id="UP000838672">
    <property type="component" value="Unassembled WGS sequence"/>
</dbReference>
<dbReference type="Gene3D" id="3.40.50.1820">
    <property type="entry name" value="alpha/beta hydrolase"/>
    <property type="match status" value="1"/>
</dbReference>
<protein>
    <recommendedName>
        <fullName evidence="2">AB hydrolase-1 domain-containing protein</fullName>
    </recommendedName>
</protein>
<comment type="caution">
    <text evidence="3">The sequence shown here is derived from an EMBL/GenBank/DDBJ whole genome shotgun (WGS) entry which is preliminary data.</text>
</comment>
<sequence>MSRQIKVTEGRTIEIEQYGEMDAYPVVFFHDLLGGVQICPDLEAAAVQYGFKIIAIARPGYGSSTPAEYKYISDWNADMMALVKALSLENYAVLAHGTGAPFALSCSQMMTHGPARTVVLNGIPALYLNEVRQHYGMVRRQGMNALRTGFSAVKKALLPKMVQQFIETHHQRTTYYDSFLASDPQRILPELELQQSYWGVDLLSLKAVKWYHGQNATWSPLSAAEEMISVSRGVMLSRICDLAEEPTISHWEQCLGELCDGLKAVGLWIEKEVPPTPTEQEATPATEEESSSGKRSAVNDDVLTEDITDIINRLA</sequence>
<proteinExistence type="predicted"/>
<evidence type="ECO:0000256" key="1">
    <source>
        <dbReference type="SAM" id="MobiDB-lite"/>
    </source>
</evidence>
<gene>
    <name evidence="3" type="ORF">VST7929_03185</name>
</gene>
<accession>A0ABM8ZY12</accession>
<evidence type="ECO:0000259" key="2">
    <source>
        <dbReference type="Pfam" id="PF00561"/>
    </source>
</evidence>
<evidence type="ECO:0000313" key="3">
    <source>
        <dbReference type="EMBL" id="CAH0535700.1"/>
    </source>
</evidence>